<accession>A0AC35TXJ7</accession>
<protein>
    <submittedName>
        <fullName evidence="2">IgGFc_binding domain-containing protein</fullName>
    </submittedName>
</protein>
<name>A0AC35TXJ7_9BILA</name>
<reference evidence="2" key="1">
    <citation type="submission" date="2016-11" db="UniProtKB">
        <authorList>
            <consortium name="WormBaseParasite"/>
        </authorList>
    </citation>
    <scope>IDENTIFICATION</scope>
    <source>
        <strain evidence="2">KR3021</strain>
    </source>
</reference>
<evidence type="ECO:0000313" key="1">
    <source>
        <dbReference type="Proteomes" id="UP000095286"/>
    </source>
</evidence>
<proteinExistence type="predicted"/>
<organism evidence="1 2">
    <name type="scientific">Rhabditophanes sp. KR3021</name>
    <dbReference type="NCBI Taxonomy" id="114890"/>
    <lineage>
        <taxon>Eukaryota</taxon>
        <taxon>Metazoa</taxon>
        <taxon>Ecdysozoa</taxon>
        <taxon>Nematoda</taxon>
        <taxon>Chromadorea</taxon>
        <taxon>Rhabditida</taxon>
        <taxon>Tylenchina</taxon>
        <taxon>Panagrolaimomorpha</taxon>
        <taxon>Strongyloidoidea</taxon>
        <taxon>Alloionematidae</taxon>
        <taxon>Rhabditophanes</taxon>
    </lineage>
</organism>
<dbReference type="WBParaSite" id="RSKR_0000544400.1">
    <property type="protein sequence ID" value="RSKR_0000544400.1"/>
    <property type="gene ID" value="RSKR_0000544400"/>
</dbReference>
<evidence type="ECO:0000313" key="2">
    <source>
        <dbReference type="WBParaSite" id="RSKR_0000544400.1"/>
    </source>
</evidence>
<sequence>METNASYGKTNEVMLPMKEVFFKVPIQFGATYANSFKEYRIFANCKDEVKLIARFSDPFLSMSELYLVPSIKTAGTYYFIDTITTSALGTGIVTILPVTQQSGLITIAINAYKDGVQVFNKNVQYNTLFGSNQYYIAVIEHDSNMTIEISASSPIMLTFVSPFASSTDHDYPCDTPTLSCQKDYVSYFPVQSPQQCGVILTKADQRMITNNFTTRLYVSSANFECTPLSQMTIYDDDTNFKGMDINFNINQPTNISLITNSQAAFSSYTGVKPSYRFGSILKNPNNRVDAHGHFGHYVPSTEEWLNGKNQFYTLAKDCQIEFYADQKGSNPDLIQIDGVPLSKLAYDKVQMKMFNNQYSQFIVSVKGYGIHTFENQGNYVLYVICGNINSMYDSAGYISGYNTRK</sequence>
<dbReference type="Proteomes" id="UP000095286">
    <property type="component" value="Unplaced"/>
</dbReference>